<name>A0A1G2A635_9BACT</name>
<dbReference type="InterPro" id="IPR003795">
    <property type="entry name" value="DUF192"/>
</dbReference>
<comment type="caution">
    <text evidence="2">The sequence shown here is derived from an EMBL/GenBank/DDBJ whole genome shotgun (WGS) entry which is preliminary data.</text>
</comment>
<protein>
    <recommendedName>
        <fullName evidence="4">DUF192 domain-containing protein</fullName>
    </recommendedName>
</protein>
<organism evidence="2 3">
    <name type="scientific">Candidatus Jacksonbacteria bacterium RIFCSPLOWO2_02_FULL_44_20</name>
    <dbReference type="NCBI Taxonomy" id="1798460"/>
    <lineage>
        <taxon>Bacteria</taxon>
        <taxon>Candidatus Jacksoniibacteriota</taxon>
    </lineage>
</organism>
<proteinExistence type="predicted"/>
<dbReference type="PANTHER" id="PTHR37953:SF1">
    <property type="entry name" value="UPF0127 PROTEIN MJ1496"/>
    <property type="match status" value="1"/>
</dbReference>
<evidence type="ECO:0000256" key="1">
    <source>
        <dbReference type="SAM" id="Phobius"/>
    </source>
</evidence>
<evidence type="ECO:0008006" key="4">
    <source>
        <dbReference type="Google" id="ProtNLM"/>
    </source>
</evidence>
<evidence type="ECO:0000313" key="2">
    <source>
        <dbReference type="EMBL" id="OGY72302.1"/>
    </source>
</evidence>
<dbReference type="Proteomes" id="UP000178315">
    <property type="component" value="Unassembled WGS sequence"/>
</dbReference>
<keyword evidence="1" id="KW-0812">Transmembrane</keyword>
<evidence type="ECO:0000313" key="3">
    <source>
        <dbReference type="Proteomes" id="UP000178315"/>
    </source>
</evidence>
<dbReference type="Gene3D" id="2.60.120.1140">
    <property type="entry name" value="Protein of unknown function DUF192"/>
    <property type="match status" value="1"/>
</dbReference>
<reference evidence="2 3" key="1">
    <citation type="journal article" date="2016" name="Nat. Commun.">
        <title>Thousands of microbial genomes shed light on interconnected biogeochemical processes in an aquifer system.</title>
        <authorList>
            <person name="Anantharaman K."/>
            <person name="Brown C.T."/>
            <person name="Hug L.A."/>
            <person name="Sharon I."/>
            <person name="Castelle C.J."/>
            <person name="Probst A.J."/>
            <person name="Thomas B.C."/>
            <person name="Singh A."/>
            <person name="Wilkins M.J."/>
            <person name="Karaoz U."/>
            <person name="Brodie E.L."/>
            <person name="Williams K.H."/>
            <person name="Hubbard S.S."/>
            <person name="Banfield J.F."/>
        </authorList>
    </citation>
    <scope>NUCLEOTIDE SEQUENCE [LARGE SCALE GENOMIC DNA]</scope>
</reference>
<dbReference type="Pfam" id="PF02643">
    <property type="entry name" value="DUF192"/>
    <property type="match status" value="1"/>
</dbReference>
<dbReference type="AlphaFoldDB" id="A0A1G2A635"/>
<dbReference type="EMBL" id="MHJU01000038">
    <property type="protein sequence ID" value="OGY72302.1"/>
    <property type="molecule type" value="Genomic_DNA"/>
</dbReference>
<keyword evidence="1" id="KW-0472">Membrane</keyword>
<feature type="transmembrane region" description="Helical" evidence="1">
    <location>
        <begin position="6"/>
        <end position="30"/>
    </location>
</feature>
<dbReference type="PANTHER" id="PTHR37953">
    <property type="entry name" value="UPF0127 PROTEIN MJ1496"/>
    <property type="match status" value="1"/>
</dbReference>
<gene>
    <name evidence="2" type="ORF">A3H61_00780</name>
</gene>
<accession>A0A1G2A635</accession>
<dbReference type="InterPro" id="IPR038695">
    <property type="entry name" value="Saro_0823-like_sf"/>
</dbReference>
<keyword evidence="1" id="KW-1133">Transmembrane helix</keyword>
<sequence>MICSTLFMLKITTISILVLSLIIGALITILSVNPLPRGGLTGQKTAQKQNLSYTTITISGARIDVEIADTPNTRRYGLSGRSELKDGNAMLFIFEKPDYHGFWMKNMSFPIDIIWFNENRKAVDIASFAKPEGEHPKKIYMPREKALYVLEAKAGFAKEKKIVIGDVFSLE</sequence>